<sequence>MKKHSDTAPDGKNARLAEKYIKRGESEKYCKLLGDVLEGLDIKRRAVERTGIASFVSELEQVVLSSFEYGEISKIPCLVGTDRKKGSAVSSNYCVTHLYFGSDRIFLYSYLFSVIRRYAREEVAEVCYRDIVCARAVRETRPVGESAEGKGAVVAATAKLFIGLASGELCIPCGADGAELNRAVQLLSARR</sequence>
<evidence type="ECO:0000313" key="2">
    <source>
        <dbReference type="Proteomes" id="UP000291269"/>
    </source>
</evidence>
<organism evidence="1 2">
    <name type="scientific">Candidatus Borkfalkia ceftriaxoniphila</name>
    <dbReference type="NCBI Taxonomy" id="2508949"/>
    <lineage>
        <taxon>Bacteria</taxon>
        <taxon>Bacillati</taxon>
        <taxon>Bacillota</taxon>
        <taxon>Clostridia</taxon>
        <taxon>Christensenellales</taxon>
        <taxon>Christensenellaceae</taxon>
        <taxon>Candidatus Borkfalkia</taxon>
    </lineage>
</organism>
<name>A0A4V1QVE0_9FIRM</name>
<evidence type="ECO:0000313" key="1">
    <source>
        <dbReference type="EMBL" id="RXZ62326.1"/>
    </source>
</evidence>
<dbReference type="EMBL" id="SDOZ01000002">
    <property type="protein sequence ID" value="RXZ62326.1"/>
    <property type="molecule type" value="Genomic_DNA"/>
</dbReference>
<reference evidence="1 2" key="1">
    <citation type="journal article" date="2019" name="Gut">
        <title>Antibiotics-induced monodominance of a novel gut bacterial order.</title>
        <authorList>
            <person name="Hildebrand F."/>
            <person name="Moitinho-Silva L."/>
            <person name="Blasche S."/>
            <person name="Jahn M.T."/>
            <person name="Gossmann T.I."/>
            <person name="Heuerta-Cepas J."/>
            <person name="Hercog R."/>
            <person name="Luetge M."/>
            <person name="Bahram M."/>
            <person name="Pryszlak A."/>
            <person name="Alves R.J."/>
            <person name="Waszak S.M."/>
            <person name="Zhu A."/>
            <person name="Ye L."/>
            <person name="Costea P.I."/>
            <person name="Aalvink S."/>
            <person name="Belzer C."/>
            <person name="Forslund S.K."/>
            <person name="Sunagawa S."/>
            <person name="Hentschel U."/>
            <person name="Merten C."/>
            <person name="Patil K.R."/>
            <person name="Benes V."/>
            <person name="Bork P."/>
        </authorList>
    </citation>
    <scope>NUCLEOTIDE SEQUENCE [LARGE SCALE GENOMIC DNA]</scope>
    <source>
        <strain evidence="1 2">HDS1380</strain>
    </source>
</reference>
<dbReference type="RefSeq" id="WP_129225929.1">
    <property type="nucleotide sequence ID" value="NZ_SDOZ01000002.1"/>
</dbReference>
<dbReference type="Proteomes" id="UP000291269">
    <property type="component" value="Unassembled WGS sequence"/>
</dbReference>
<protein>
    <submittedName>
        <fullName evidence="1">Uncharacterized protein</fullName>
    </submittedName>
</protein>
<accession>A0A4V1QVE0</accession>
<gene>
    <name evidence="1" type="ORF">ESZ91_08005</name>
</gene>
<proteinExistence type="predicted"/>
<comment type="caution">
    <text evidence="1">The sequence shown here is derived from an EMBL/GenBank/DDBJ whole genome shotgun (WGS) entry which is preliminary data.</text>
</comment>
<dbReference type="AlphaFoldDB" id="A0A4V1QVE0"/>
<keyword evidence="2" id="KW-1185">Reference proteome</keyword>